<dbReference type="Pfam" id="PF04055">
    <property type="entry name" value="Radical_SAM"/>
    <property type="match status" value="1"/>
</dbReference>
<dbReference type="NCBIfam" id="TIGR00048">
    <property type="entry name" value="rRNA_mod_RlmN"/>
    <property type="match status" value="1"/>
</dbReference>
<evidence type="ECO:0000256" key="5">
    <source>
        <dbReference type="ARBA" id="ARBA00022603"/>
    </source>
</evidence>
<dbReference type="GO" id="GO:0005737">
    <property type="term" value="C:cytoplasm"/>
    <property type="evidence" value="ECO:0007669"/>
    <property type="project" value="UniProtKB-SubCell"/>
</dbReference>
<feature type="binding site" evidence="12">
    <location>
        <position position="120"/>
    </location>
    <ligand>
        <name>[4Fe-4S] cluster</name>
        <dbReference type="ChEBI" id="CHEBI:49883"/>
        <note>4Fe-4S-S-AdoMet</note>
    </ligand>
</feature>
<dbReference type="InterPro" id="IPR040072">
    <property type="entry name" value="Methyltransferase_A"/>
</dbReference>
<evidence type="ECO:0000256" key="3">
    <source>
        <dbReference type="ARBA" id="ARBA00022490"/>
    </source>
</evidence>
<dbReference type="PIRSF" id="PIRSF006004">
    <property type="entry name" value="CHP00048"/>
    <property type="match status" value="1"/>
</dbReference>
<dbReference type="EMBL" id="DVOF01000006">
    <property type="protein sequence ID" value="HIV01994.1"/>
    <property type="molecule type" value="Genomic_DNA"/>
</dbReference>
<dbReference type="SUPFAM" id="SSF102114">
    <property type="entry name" value="Radical SAM enzymes"/>
    <property type="match status" value="1"/>
</dbReference>
<protein>
    <recommendedName>
        <fullName evidence="12">Probable dual-specificity RNA methyltransferase RlmN</fullName>
        <ecNumber evidence="12">2.1.1.192</ecNumber>
    </recommendedName>
    <alternativeName>
        <fullName evidence="12">23S rRNA (adenine(2503)-C(2))-methyltransferase</fullName>
    </alternativeName>
    <alternativeName>
        <fullName evidence="12">23S rRNA m2A2503 methyltransferase</fullName>
    </alternativeName>
    <alternativeName>
        <fullName evidence="12">Ribosomal RNA large subunit methyltransferase N</fullName>
    </alternativeName>
    <alternativeName>
        <fullName evidence="12">tRNA (adenine(37)-C(2))-methyltransferase</fullName>
    </alternativeName>
    <alternativeName>
        <fullName evidence="12">tRNA m2A37 methyltransferase</fullName>
    </alternativeName>
</protein>
<feature type="binding site" evidence="12">
    <location>
        <position position="195"/>
    </location>
    <ligand>
        <name>S-adenosyl-L-methionine</name>
        <dbReference type="ChEBI" id="CHEBI:59789"/>
    </ligand>
</feature>
<proteinExistence type="inferred from homology"/>
<organism evidence="14 15">
    <name type="scientific">Candidatus Aphodoplasma excrementigallinarum</name>
    <dbReference type="NCBI Taxonomy" id="2840673"/>
    <lineage>
        <taxon>Bacteria</taxon>
        <taxon>Bacillati</taxon>
        <taxon>Bacillota</taxon>
        <taxon>Clostridia</taxon>
        <taxon>Eubacteriales</taxon>
        <taxon>Candidatus Aphodoplasma</taxon>
    </lineage>
</organism>
<comment type="catalytic activity">
    <reaction evidence="12">
        <text>adenosine(37) in tRNA + 2 reduced [2Fe-2S]-[ferredoxin] + 2 S-adenosyl-L-methionine = 2-methyladenosine(37) in tRNA + 5'-deoxyadenosine + L-methionine + 2 oxidized [2Fe-2S]-[ferredoxin] + S-adenosyl-L-homocysteine</text>
        <dbReference type="Rhea" id="RHEA:43332"/>
        <dbReference type="Rhea" id="RHEA-COMP:10000"/>
        <dbReference type="Rhea" id="RHEA-COMP:10001"/>
        <dbReference type="Rhea" id="RHEA-COMP:10162"/>
        <dbReference type="Rhea" id="RHEA-COMP:10485"/>
        <dbReference type="ChEBI" id="CHEBI:17319"/>
        <dbReference type="ChEBI" id="CHEBI:33737"/>
        <dbReference type="ChEBI" id="CHEBI:33738"/>
        <dbReference type="ChEBI" id="CHEBI:57844"/>
        <dbReference type="ChEBI" id="CHEBI:57856"/>
        <dbReference type="ChEBI" id="CHEBI:59789"/>
        <dbReference type="ChEBI" id="CHEBI:74411"/>
        <dbReference type="ChEBI" id="CHEBI:74497"/>
        <dbReference type="EC" id="2.1.1.192"/>
    </reaction>
</comment>
<evidence type="ECO:0000256" key="8">
    <source>
        <dbReference type="ARBA" id="ARBA00022694"/>
    </source>
</evidence>
<sequence>MEHTAGKPDLRSFTYEELEAFLIEMGEKRFRAGQVFAWLSKGAQSFDEMTNLSKPLREKLAQTSMLSRAHIAEKYVSKIDGTVKYLIEFDDGECVETVVMRYHHGVTVCISSQVGCAMGCGFCASTIGGKKRDLLAGEILLQVILAQDDIGERISNIVMMGIGEPLDNFENVRRFLINVNDARGLNIGYRHISLSTCGLVDGIDRLAQMDIPITLSISLHAPNDEIRGRTMPVNRRYPIRELLAACRRYQAVTTRRISFEYAMIDGVNDSAADAAELARLLKGILCHVNLIPVNTVAERSYRRSSTAALKRFISVLEEAGIPATVRRTLGADISASCGQLRQKRL</sequence>
<dbReference type="EC" id="2.1.1.192" evidence="12"/>
<reference evidence="14" key="2">
    <citation type="journal article" date="2021" name="PeerJ">
        <title>Extensive microbial diversity within the chicken gut microbiome revealed by metagenomics and culture.</title>
        <authorList>
            <person name="Gilroy R."/>
            <person name="Ravi A."/>
            <person name="Getino M."/>
            <person name="Pursley I."/>
            <person name="Horton D.L."/>
            <person name="Alikhan N.F."/>
            <person name="Baker D."/>
            <person name="Gharbi K."/>
            <person name="Hall N."/>
            <person name="Watson M."/>
            <person name="Adriaenssens E.M."/>
            <person name="Foster-Nyarko E."/>
            <person name="Jarju S."/>
            <person name="Secka A."/>
            <person name="Antonio M."/>
            <person name="Oren A."/>
            <person name="Chaudhuri R.R."/>
            <person name="La Ragione R."/>
            <person name="Hildebrand F."/>
            <person name="Pallen M.J."/>
        </authorList>
    </citation>
    <scope>NUCLEOTIDE SEQUENCE</scope>
    <source>
        <strain evidence="14">4920</strain>
    </source>
</reference>
<dbReference type="Gene3D" id="3.20.20.70">
    <property type="entry name" value="Aldolase class I"/>
    <property type="match status" value="1"/>
</dbReference>
<dbReference type="SFLD" id="SFLDG01062">
    <property type="entry name" value="methyltransferase_(Class_A)"/>
    <property type="match status" value="1"/>
</dbReference>
<feature type="domain" description="Radical SAM core" evidence="13">
    <location>
        <begin position="102"/>
        <end position="332"/>
    </location>
</feature>
<evidence type="ECO:0000256" key="7">
    <source>
        <dbReference type="ARBA" id="ARBA00022691"/>
    </source>
</evidence>
<evidence type="ECO:0000256" key="11">
    <source>
        <dbReference type="ARBA" id="ARBA00023014"/>
    </source>
</evidence>
<dbReference type="Proteomes" id="UP000886743">
    <property type="component" value="Unassembled WGS sequence"/>
</dbReference>
<keyword evidence="12" id="KW-1015">Disulfide bond</keyword>
<dbReference type="GO" id="GO:0019843">
    <property type="term" value="F:rRNA binding"/>
    <property type="evidence" value="ECO:0007669"/>
    <property type="project" value="UniProtKB-UniRule"/>
</dbReference>
<reference evidence="14" key="1">
    <citation type="submission" date="2020-10" db="EMBL/GenBank/DDBJ databases">
        <authorList>
            <person name="Gilroy R."/>
        </authorList>
    </citation>
    <scope>NUCLEOTIDE SEQUENCE</scope>
    <source>
        <strain evidence="14">4920</strain>
    </source>
</reference>
<dbReference type="CDD" id="cd01335">
    <property type="entry name" value="Radical_SAM"/>
    <property type="match status" value="1"/>
</dbReference>
<evidence type="ECO:0000256" key="4">
    <source>
        <dbReference type="ARBA" id="ARBA00022552"/>
    </source>
</evidence>
<evidence type="ECO:0000256" key="12">
    <source>
        <dbReference type="HAMAP-Rule" id="MF_01849"/>
    </source>
</evidence>
<evidence type="ECO:0000256" key="6">
    <source>
        <dbReference type="ARBA" id="ARBA00022679"/>
    </source>
</evidence>
<dbReference type="SFLD" id="SFLDS00029">
    <property type="entry name" value="Radical_SAM"/>
    <property type="match status" value="1"/>
</dbReference>
<feature type="binding site" evidence="12">
    <location>
        <position position="123"/>
    </location>
    <ligand>
        <name>[4Fe-4S] cluster</name>
        <dbReference type="ChEBI" id="CHEBI:49883"/>
        <note>4Fe-4S-S-AdoMet</note>
    </ligand>
</feature>
<dbReference type="GO" id="GO:0051539">
    <property type="term" value="F:4 iron, 4 sulfur cluster binding"/>
    <property type="evidence" value="ECO:0007669"/>
    <property type="project" value="UniProtKB-UniRule"/>
</dbReference>
<accession>A0A9D1NF55</accession>
<dbReference type="InterPro" id="IPR004383">
    <property type="entry name" value="rRNA_lsu_MTrfase_RlmN/Cfr"/>
</dbReference>
<keyword evidence="6 12" id="KW-0808">Transferase</keyword>
<evidence type="ECO:0000259" key="13">
    <source>
        <dbReference type="PROSITE" id="PS51918"/>
    </source>
</evidence>
<feature type="binding site" evidence="12">
    <location>
        <position position="294"/>
    </location>
    <ligand>
        <name>S-adenosyl-L-methionine</name>
        <dbReference type="ChEBI" id="CHEBI:59789"/>
    </ligand>
</feature>
<keyword evidence="7 12" id="KW-0949">S-adenosyl-L-methionine</keyword>
<dbReference type="GO" id="GO:0030488">
    <property type="term" value="P:tRNA methylation"/>
    <property type="evidence" value="ECO:0007669"/>
    <property type="project" value="UniProtKB-UniRule"/>
</dbReference>
<comment type="caution">
    <text evidence="12">Lacks conserved residue(s) required for the propagation of feature annotation.</text>
</comment>
<dbReference type="GO" id="GO:0000049">
    <property type="term" value="F:tRNA binding"/>
    <property type="evidence" value="ECO:0007669"/>
    <property type="project" value="UniProtKB-UniRule"/>
</dbReference>
<feature type="active site" description="Proton acceptor" evidence="12">
    <location>
        <position position="96"/>
    </location>
</feature>
<evidence type="ECO:0000313" key="15">
    <source>
        <dbReference type="Proteomes" id="UP000886743"/>
    </source>
</evidence>
<feature type="binding site" evidence="12">
    <location>
        <begin position="163"/>
        <end position="164"/>
    </location>
    <ligand>
        <name>S-adenosyl-L-methionine</name>
        <dbReference type="ChEBI" id="CHEBI:59789"/>
    </ligand>
</feature>
<keyword evidence="9 12" id="KW-0479">Metal-binding</keyword>
<dbReference type="PANTHER" id="PTHR30544">
    <property type="entry name" value="23S RRNA METHYLTRANSFERASE"/>
    <property type="match status" value="1"/>
</dbReference>
<evidence type="ECO:0000256" key="9">
    <source>
        <dbReference type="ARBA" id="ARBA00022723"/>
    </source>
</evidence>
<gene>
    <name evidence="12 14" type="primary">rlmN</name>
    <name evidence="14" type="ORF">IAC74_00360</name>
</gene>
<feature type="active site" description="S-methylcysteine intermediate" evidence="12">
    <location>
        <position position="337"/>
    </location>
</feature>
<dbReference type="GO" id="GO:0070475">
    <property type="term" value="P:rRNA base methylation"/>
    <property type="evidence" value="ECO:0007669"/>
    <property type="project" value="UniProtKB-UniRule"/>
</dbReference>
<keyword evidence="4 12" id="KW-0698">rRNA processing</keyword>
<dbReference type="Gene3D" id="1.10.150.530">
    <property type="match status" value="1"/>
</dbReference>
<dbReference type="AlphaFoldDB" id="A0A9D1NF55"/>
<comment type="miscellaneous">
    <text evidence="12">Reaction proceeds by a ping-pong mechanism involving intermediate methylation of a conserved cysteine residue.</text>
</comment>
<dbReference type="GO" id="GO:0002935">
    <property type="term" value="F:tRNA (adenine(37)-C2)-methyltransferase activity"/>
    <property type="evidence" value="ECO:0007669"/>
    <property type="project" value="UniProtKB-UniRule"/>
</dbReference>
<dbReference type="HAMAP" id="MF_01849">
    <property type="entry name" value="RNA_methyltr_RlmN"/>
    <property type="match status" value="1"/>
</dbReference>
<comment type="catalytic activity">
    <reaction evidence="12">
        <text>adenosine(2503) in 23S rRNA + 2 reduced [2Fe-2S]-[ferredoxin] + 2 S-adenosyl-L-methionine = 2-methyladenosine(2503) in 23S rRNA + 5'-deoxyadenosine + L-methionine + 2 oxidized [2Fe-2S]-[ferredoxin] + S-adenosyl-L-homocysteine</text>
        <dbReference type="Rhea" id="RHEA:42916"/>
        <dbReference type="Rhea" id="RHEA-COMP:10000"/>
        <dbReference type="Rhea" id="RHEA-COMP:10001"/>
        <dbReference type="Rhea" id="RHEA-COMP:10152"/>
        <dbReference type="Rhea" id="RHEA-COMP:10282"/>
        <dbReference type="ChEBI" id="CHEBI:17319"/>
        <dbReference type="ChEBI" id="CHEBI:33737"/>
        <dbReference type="ChEBI" id="CHEBI:33738"/>
        <dbReference type="ChEBI" id="CHEBI:57844"/>
        <dbReference type="ChEBI" id="CHEBI:57856"/>
        <dbReference type="ChEBI" id="CHEBI:59789"/>
        <dbReference type="ChEBI" id="CHEBI:74411"/>
        <dbReference type="ChEBI" id="CHEBI:74497"/>
        <dbReference type="EC" id="2.1.1.192"/>
    </reaction>
</comment>
<dbReference type="PROSITE" id="PS51918">
    <property type="entry name" value="RADICAL_SAM"/>
    <property type="match status" value="1"/>
</dbReference>
<dbReference type="GO" id="GO:0046872">
    <property type="term" value="F:metal ion binding"/>
    <property type="evidence" value="ECO:0007669"/>
    <property type="project" value="UniProtKB-KW"/>
</dbReference>
<dbReference type="SFLD" id="SFLDF00275">
    <property type="entry name" value="adenosine_C2_methyltransferase"/>
    <property type="match status" value="1"/>
</dbReference>
<dbReference type="PANTHER" id="PTHR30544:SF5">
    <property type="entry name" value="RADICAL SAM CORE DOMAIN-CONTAINING PROTEIN"/>
    <property type="match status" value="1"/>
</dbReference>
<dbReference type="InterPro" id="IPR007197">
    <property type="entry name" value="rSAM"/>
</dbReference>
<keyword evidence="2 12" id="KW-0004">4Fe-4S</keyword>
<dbReference type="Pfam" id="PF21016">
    <property type="entry name" value="RlmN_N"/>
    <property type="match status" value="1"/>
</dbReference>
<comment type="subcellular location">
    <subcellularLocation>
        <location evidence="1 12">Cytoplasm</location>
    </subcellularLocation>
</comment>
<evidence type="ECO:0000256" key="2">
    <source>
        <dbReference type="ARBA" id="ARBA00022485"/>
    </source>
</evidence>
<keyword evidence="3 12" id="KW-0963">Cytoplasm</keyword>
<dbReference type="InterPro" id="IPR013785">
    <property type="entry name" value="Aldolase_TIM"/>
</dbReference>
<keyword evidence="5 12" id="KW-0489">Methyltransferase</keyword>
<keyword evidence="8 12" id="KW-0819">tRNA processing</keyword>
<dbReference type="InterPro" id="IPR058240">
    <property type="entry name" value="rSAM_sf"/>
</dbReference>
<dbReference type="InterPro" id="IPR027492">
    <property type="entry name" value="RNA_MTrfase_RlmN"/>
</dbReference>
<feature type="binding site" evidence="12">
    <location>
        <begin position="218"/>
        <end position="220"/>
    </location>
    <ligand>
        <name>S-adenosyl-L-methionine</name>
        <dbReference type="ChEBI" id="CHEBI:59789"/>
    </ligand>
</feature>
<keyword evidence="11 12" id="KW-0411">Iron-sulfur</keyword>
<keyword evidence="10 12" id="KW-0408">Iron</keyword>
<evidence type="ECO:0000313" key="14">
    <source>
        <dbReference type="EMBL" id="HIV01994.1"/>
    </source>
</evidence>
<evidence type="ECO:0000256" key="1">
    <source>
        <dbReference type="ARBA" id="ARBA00004496"/>
    </source>
</evidence>
<dbReference type="GO" id="GO:0070040">
    <property type="term" value="F:rRNA (adenine(2503)-C2-)-methyltransferase activity"/>
    <property type="evidence" value="ECO:0007669"/>
    <property type="project" value="UniProtKB-UniRule"/>
</dbReference>
<dbReference type="FunFam" id="3.20.20.70:FF:000014">
    <property type="entry name" value="Probable dual-specificity RNA methyltransferase RlmN"/>
    <property type="match status" value="1"/>
</dbReference>
<dbReference type="InterPro" id="IPR048641">
    <property type="entry name" value="RlmN_N"/>
</dbReference>
<comment type="similarity">
    <text evidence="12">Belongs to the radical SAM superfamily. RlmN family.</text>
</comment>
<evidence type="ECO:0000256" key="10">
    <source>
        <dbReference type="ARBA" id="ARBA00023004"/>
    </source>
</evidence>
<comment type="caution">
    <text evidence="14">The sequence shown here is derived from an EMBL/GenBank/DDBJ whole genome shotgun (WGS) entry which is preliminary data.</text>
</comment>
<comment type="function">
    <text evidence="12">Specifically methylates position 2 of adenine 2503 in 23S rRNA and position 2 of adenine 37 in tRNAs.</text>
</comment>
<name>A0A9D1NF55_9FIRM</name>
<comment type="cofactor">
    <cofactor evidence="12">
        <name>[4Fe-4S] cluster</name>
        <dbReference type="ChEBI" id="CHEBI:49883"/>
    </cofactor>
    <text evidence="12">Binds 1 [4Fe-4S] cluster. The cluster is coordinated with 3 cysteines and an exchangeable S-adenosyl-L-methionine.</text>
</comment>
<feature type="binding site" evidence="12">
    <location>
        <position position="116"/>
    </location>
    <ligand>
        <name>[4Fe-4S] cluster</name>
        <dbReference type="ChEBI" id="CHEBI:49883"/>
        <note>4Fe-4S-S-AdoMet</note>
    </ligand>
</feature>